<dbReference type="InterPro" id="IPR029058">
    <property type="entry name" value="AB_hydrolase_fold"/>
</dbReference>
<evidence type="ECO:0000256" key="1">
    <source>
        <dbReference type="SAM" id="SignalP"/>
    </source>
</evidence>
<accession>A0A165ZR12</accession>
<dbReference type="Pfam" id="PF12697">
    <property type="entry name" value="Abhydrolase_6"/>
    <property type="match status" value="1"/>
</dbReference>
<feature type="domain" description="AB hydrolase-1" evidence="2">
    <location>
        <begin position="83"/>
        <end position="339"/>
    </location>
</feature>
<organism evidence="3 4">
    <name type="scientific">Exidia glandulosa HHB12029</name>
    <dbReference type="NCBI Taxonomy" id="1314781"/>
    <lineage>
        <taxon>Eukaryota</taxon>
        <taxon>Fungi</taxon>
        <taxon>Dikarya</taxon>
        <taxon>Basidiomycota</taxon>
        <taxon>Agaricomycotina</taxon>
        <taxon>Agaricomycetes</taxon>
        <taxon>Auriculariales</taxon>
        <taxon>Exidiaceae</taxon>
        <taxon>Exidia</taxon>
    </lineage>
</organism>
<evidence type="ECO:0000259" key="2">
    <source>
        <dbReference type="Pfam" id="PF12697"/>
    </source>
</evidence>
<evidence type="ECO:0000313" key="3">
    <source>
        <dbReference type="EMBL" id="KZV85089.1"/>
    </source>
</evidence>
<evidence type="ECO:0000313" key="4">
    <source>
        <dbReference type="Proteomes" id="UP000077266"/>
    </source>
</evidence>
<dbReference type="GO" id="GO:0016787">
    <property type="term" value="F:hydrolase activity"/>
    <property type="evidence" value="ECO:0007669"/>
    <property type="project" value="UniProtKB-KW"/>
</dbReference>
<keyword evidence="3" id="KW-0378">Hydrolase</keyword>
<dbReference type="EMBL" id="KV426200">
    <property type="protein sequence ID" value="KZV85089.1"/>
    <property type="molecule type" value="Genomic_DNA"/>
</dbReference>
<reference evidence="3 4" key="1">
    <citation type="journal article" date="2016" name="Mol. Biol. Evol.">
        <title>Comparative Genomics of Early-Diverging Mushroom-Forming Fungi Provides Insights into the Origins of Lignocellulose Decay Capabilities.</title>
        <authorList>
            <person name="Nagy L.G."/>
            <person name="Riley R."/>
            <person name="Tritt A."/>
            <person name="Adam C."/>
            <person name="Daum C."/>
            <person name="Floudas D."/>
            <person name="Sun H."/>
            <person name="Yadav J.S."/>
            <person name="Pangilinan J."/>
            <person name="Larsson K.H."/>
            <person name="Matsuura K."/>
            <person name="Barry K."/>
            <person name="Labutti K."/>
            <person name="Kuo R."/>
            <person name="Ohm R.A."/>
            <person name="Bhattacharya S.S."/>
            <person name="Shirouzu T."/>
            <person name="Yoshinaga Y."/>
            <person name="Martin F.M."/>
            <person name="Grigoriev I.V."/>
            <person name="Hibbett D.S."/>
        </authorList>
    </citation>
    <scope>NUCLEOTIDE SEQUENCE [LARGE SCALE GENOMIC DNA]</scope>
    <source>
        <strain evidence="3 4">HHB12029</strain>
    </source>
</reference>
<dbReference type="AlphaFoldDB" id="A0A165ZR12"/>
<proteinExistence type="predicted"/>
<feature type="signal peptide" evidence="1">
    <location>
        <begin position="1"/>
        <end position="22"/>
    </location>
</feature>
<name>A0A165ZR12_EXIGL</name>
<protein>
    <submittedName>
        <fullName evidence="3">Alpha/beta-hydrolase</fullName>
    </submittedName>
</protein>
<dbReference type="OrthoDB" id="1743579at2759"/>
<sequence>MVLLKVLPIASLLALFSRPAHTFLAPHCTESLVSVTASATNFDLSSGSLPDVATVPVNGTFKVKLRFCEPTVHIRGRADTLQVVVHGLTYGRLYMDPDFEPDTYSWVRWAAAHGYPTLNMDRLGYGESDHPDPISIVQAPFDGAFMAQIIRLARAGRVAGAHRPFKKVVYVGHSFGSRVGNQVISTAPDVVDAAILTGYGHKIGNPGTAVYPPANEVDPARFGDLPSGYITSPDIQSRAAGFYGPEGTYDPAILAWDEAHKDTASAGEFAFLTQTKDGVVEVPAPNFKGDVFKVSGDSDLFVCTEPKCANLAKEGPNYPVARSYEFAVIPNAGHCLNMHYTAPLFYKTLLDWLNRHGY</sequence>
<dbReference type="Proteomes" id="UP000077266">
    <property type="component" value="Unassembled WGS sequence"/>
</dbReference>
<dbReference type="SUPFAM" id="SSF53474">
    <property type="entry name" value="alpha/beta-Hydrolases"/>
    <property type="match status" value="1"/>
</dbReference>
<dbReference type="InterPro" id="IPR000073">
    <property type="entry name" value="AB_hydrolase_1"/>
</dbReference>
<dbReference type="Gene3D" id="3.40.50.1820">
    <property type="entry name" value="alpha/beta hydrolase"/>
    <property type="match status" value="1"/>
</dbReference>
<keyword evidence="1" id="KW-0732">Signal</keyword>
<feature type="chain" id="PRO_5007870215" evidence="1">
    <location>
        <begin position="23"/>
        <end position="358"/>
    </location>
</feature>
<dbReference type="InParanoid" id="A0A165ZR12"/>
<keyword evidence="4" id="KW-1185">Reference proteome</keyword>
<gene>
    <name evidence="3" type="ORF">EXIGLDRAFT_682168</name>
</gene>